<keyword evidence="1" id="KW-0880">Kelch repeat</keyword>
<protein>
    <recommendedName>
        <fullName evidence="5">Galactose oxidase</fullName>
    </recommendedName>
</protein>
<dbReference type="PRINTS" id="PR00501">
    <property type="entry name" value="KELCHREPEAT"/>
</dbReference>
<evidence type="ECO:0000256" key="1">
    <source>
        <dbReference type="ARBA" id="ARBA00022441"/>
    </source>
</evidence>
<keyword evidence="2" id="KW-0677">Repeat</keyword>
<dbReference type="InterPro" id="IPR011043">
    <property type="entry name" value="Gal_Oxase/kelch_b-propeller"/>
</dbReference>
<dbReference type="PANTHER" id="PTHR46344:SF27">
    <property type="entry name" value="KELCH REPEAT SUPERFAMILY PROTEIN"/>
    <property type="match status" value="1"/>
</dbReference>
<dbReference type="InterPro" id="IPR015915">
    <property type="entry name" value="Kelch-typ_b-propeller"/>
</dbReference>
<evidence type="ECO:0000256" key="2">
    <source>
        <dbReference type="ARBA" id="ARBA00022737"/>
    </source>
</evidence>
<evidence type="ECO:0000313" key="4">
    <source>
        <dbReference type="EMBL" id="MXY95729.1"/>
    </source>
</evidence>
<dbReference type="Gene3D" id="2.120.10.80">
    <property type="entry name" value="Kelch-type beta propeller"/>
    <property type="match status" value="2"/>
</dbReference>
<dbReference type="Pfam" id="PF01344">
    <property type="entry name" value="Kelch_1"/>
    <property type="match status" value="4"/>
</dbReference>
<keyword evidence="3" id="KW-0812">Transmembrane</keyword>
<evidence type="ECO:0008006" key="5">
    <source>
        <dbReference type="Google" id="ProtNLM"/>
    </source>
</evidence>
<dbReference type="AlphaFoldDB" id="A0A6B0Z0F8"/>
<accession>A0A6B0Z0F8</accession>
<sequence length="368" mass="39010">MACPWLFNSARRSVRMSVCWRGVRRSKHRYGDRIVIRFPAVAMSFFQTIAAVLLLAACAAGQLPVQPPAWNSLTPISADSTEQESGWQSGAVMPTARSEMRVAVVDGIFYVPGGFGGLTSFEAYDPASDSWTALASMPEPAHHMMVTAQNGKVFIFGGGPDLSWQATASILVYDPATDTWTKAGLMPERRMSGEAVLLGEFIFLVGGTGGTTALLRYDPAYDSWSVLPGPSQPREHVAAVAFNDELWVIGGRWGGTGALATVEIFDPASGEWRDGPSMNEARSGFGAAVVGDRIVVAGGEILGARPWTALASAEVYDTESGAWTLLPELPVGIHGMPVVGYGGTAFVLGGSDRAGGIDNRGRVLKLSP</sequence>
<keyword evidence="3" id="KW-0472">Membrane</keyword>
<proteinExistence type="predicted"/>
<dbReference type="PANTHER" id="PTHR46344">
    <property type="entry name" value="OS02G0202900 PROTEIN"/>
    <property type="match status" value="1"/>
</dbReference>
<dbReference type="InterPro" id="IPR006652">
    <property type="entry name" value="Kelch_1"/>
</dbReference>
<dbReference type="SMART" id="SM00612">
    <property type="entry name" value="Kelch"/>
    <property type="match status" value="5"/>
</dbReference>
<keyword evidence="3" id="KW-1133">Transmembrane helix</keyword>
<evidence type="ECO:0000256" key="3">
    <source>
        <dbReference type="SAM" id="Phobius"/>
    </source>
</evidence>
<feature type="transmembrane region" description="Helical" evidence="3">
    <location>
        <begin position="34"/>
        <end position="57"/>
    </location>
</feature>
<dbReference type="EMBL" id="VXRG01000169">
    <property type="protein sequence ID" value="MXY95729.1"/>
    <property type="molecule type" value="Genomic_DNA"/>
</dbReference>
<dbReference type="SUPFAM" id="SSF50965">
    <property type="entry name" value="Galactose oxidase, central domain"/>
    <property type="match status" value="1"/>
</dbReference>
<reference evidence="4" key="1">
    <citation type="submission" date="2019-09" db="EMBL/GenBank/DDBJ databases">
        <title>Characterisation of the sponge microbiome using genome-centric metagenomics.</title>
        <authorList>
            <person name="Engelberts J.P."/>
            <person name="Robbins S.J."/>
            <person name="De Goeij J.M."/>
            <person name="Aranda M."/>
            <person name="Bell S.C."/>
            <person name="Webster N.S."/>
        </authorList>
    </citation>
    <scope>NUCLEOTIDE SEQUENCE</scope>
    <source>
        <strain evidence="4">SB0664_bin_27</strain>
    </source>
</reference>
<comment type="caution">
    <text evidence="4">The sequence shown here is derived from an EMBL/GenBank/DDBJ whole genome shotgun (WGS) entry which is preliminary data.</text>
</comment>
<name>A0A6B0Z0F8_9CHLR</name>
<gene>
    <name evidence="4" type="ORF">F4Y42_20005</name>
</gene>
<organism evidence="4">
    <name type="scientific">Caldilineaceae bacterium SB0664_bin_27</name>
    <dbReference type="NCBI Taxonomy" id="2605260"/>
    <lineage>
        <taxon>Bacteria</taxon>
        <taxon>Bacillati</taxon>
        <taxon>Chloroflexota</taxon>
        <taxon>Caldilineae</taxon>
        <taxon>Caldilineales</taxon>
        <taxon>Caldilineaceae</taxon>
    </lineage>
</organism>